<feature type="compositionally biased region" description="Low complexity" evidence="3">
    <location>
        <begin position="534"/>
        <end position="543"/>
    </location>
</feature>
<evidence type="ECO:0000256" key="3">
    <source>
        <dbReference type="SAM" id="MobiDB-lite"/>
    </source>
</evidence>
<proteinExistence type="evidence at transcript level"/>
<gene>
    <name evidence="4" type="primary">apc</name>
</gene>
<dbReference type="AlphaFoldDB" id="Q5IWQ7"/>
<dbReference type="EMBL" id="AY622817">
    <property type="protein sequence ID" value="AAV32851.1"/>
    <property type="molecule type" value="mRNA"/>
</dbReference>
<feature type="region of interest" description="Disordered" evidence="3">
    <location>
        <begin position="593"/>
        <end position="636"/>
    </location>
</feature>
<protein>
    <submittedName>
        <fullName evidence="4">Apr-1</fullName>
    </submittedName>
</protein>
<evidence type="ECO:0000256" key="2">
    <source>
        <dbReference type="ARBA" id="ARBA00022687"/>
    </source>
</evidence>
<feature type="compositionally biased region" description="Low complexity" evidence="3">
    <location>
        <begin position="712"/>
        <end position="752"/>
    </location>
</feature>
<dbReference type="InterPro" id="IPR011989">
    <property type="entry name" value="ARM-like"/>
</dbReference>
<dbReference type="GO" id="GO:0008013">
    <property type="term" value="F:beta-catenin binding"/>
    <property type="evidence" value="ECO:0007669"/>
    <property type="project" value="InterPro"/>
</dbReference>
<feature type="compositionally biased region" description="Acidic residues" evidence="3">
    <location>
        <begin position="615"/>
        <end position="636"/>
    </location>
</feature>
<dbReference type="HOGENOM" id="CLU_278898_0_0_1"/>
<dbReference type="GO" id="GO:0005737">
    <property type="term" value="C:cytoplasm"/>
    <property type="evidence" value="ECO:0007669"/>
    <property type="project" value="UniProtKB-ARBA"/>
</dbReference>
<evidence type="ECO:0000256" key="1">
    <source>
        <dbReference type="ARBA" id="ARBA00009051"/>
    </source>
</evidence>
<dbReference type="PANTHER" id="PTHR12607:SF12">
    <property type="entry name" value="APC-LIKE, ISOFORM A-RELATED"/>
    <property type="match status" value="1"/>
</dbReference>
<dbReference type="SUPFAM" id="SSF48371">
    <property type="entry name" value="ARM repeat"/>
    <property type="match status" value="1"/>
</dbReference>
<dbReference type="Gene3D" id="1.25.10.10">
    <property type="entry name" value="Leucine-rich Repeat Variant"/>
    <property type="match status" value="1"/>
</dbReference>
<dbReference type="GO" id="GO:0071944">
    <property type="term" value="C:cell periphery"/>
    <property type="evidence" value="ECO:0007669"/>
    <property type="project" value="UniProtKB-ARBA"/>
</dbReference>
<dbReference type="GO" id="GO:0030178">
    <property type="term" value="P:negative regulation of Wnt signaling pathway"/>
    <property type="evidence" value="ECO:0007669"/>
    <property type="project" value="InterPro"/>
</dbReference>
<dbReference type="InterPro" id="IPR016024">
    <property type="entry name" value="ARM-type_fold"/>
</dbReference>
<keyword evidence="2" id="KW-0879">Wnt signaling pathway</keyword>
<accession>Q5IWQ7</accession>
<dbReference type="InterPro" id="IPR026818">
    <property type="entry name" value="Apc_fam"/>
</dbReference>
<dbReference type="PANTHER" id="PTHR12607">
    <property type="entry name" value="ADENOMATOUS POLYPOSIS COLI PROTEIN FAMILY"/>
    <property type="match status" value="1"/>
</dbReference>
<reference evidence="4" key="1">
    <citation type="submission" date="2004-05" db="EMBL/GenBank/DDBJ databases">
        <title>Diversification of Wnt signaling function during the evolution of nematode vulva development: activation vs. repression in C. elegans and P. pacificus.</title>
        <authorList>
            <person name="Zheng M."/>
            <person name="Messerschmidt D."/>
            <person name="Jungblut B."/>
            <person name="Sommer R.J."/>
        </authorList>
    </citation>
    <scope>NUCLEOTIDE SEQUENCE</scope>
</reference>
<organism evidence="4">
    <name type="scientific">Pristionchus pacificus</name>
    <name type="common">Parasitic nematode worm</name>
    <dbReference type="NCBI Taxonomy" id="54126"/>
    <lineage>
        <taxon>Eukaryota</taxon>
        <taxon>Metazoa</taxon>
        <taxon>Ecdysozoa</taxon>
        <taxon>Nematoda</taxon>
        <taxon>Chromadorea</taxon>
        <taxon>Rhabditida</taxon>
        <taxon>Rhabditina</taxon>
        <taxon>Diplogasteromorpha</taxon>
        <taxon>Diplogasteroidea</taxon>
        <taxon>Neodiplogasteridae</taxon>
        <taxon>Pristionchus</taxon>
    </lineage>
</organism>
<feature type="region of interest" description="Disordered" evidence="3">
    <location>
        <begin position="712"/>
        <end position="774"/>
    </location>
</feature>
<feature type="region of interest" description="Disordered" evidence="3">
    <location>
        <begin position="534"/>
        <end position="554"/>
    </location>
</feature>
<dbReference type="GO" id="GO:0016055">
    <property type="term" value="P:Wnt signaling pathway"/>
    <property type="evidence" value="ECO:0007669"/>
    <property type="project" value="UniProtKB-KW"/>
</dbReference>
<name>Q5IWQ7_PRIPA</name>
<evidence type="ECO:0000313" key="4">
    <source>
        <dbReference type="EMBL" id="AAV32851.1"/>
    </source>
</evidence>
<sequence>MSSRGSHTSGGYENGIAVEEAIVAQLKELDLVRRRNDHADREDLYELEQVYDEIVKNAIARDNDPVRKPKLEDLVEKSFNLRRLILHLRGWHPADAANNFYFDTAMHTLIKVTERTYDVEYRKAAIVLGIVEAGAELLVMEVRMWGPMASIDQKYVNGKGRNERREVRKQIASVLTNLTFGSASMKKFVAEYDGFMDVVIDIIENAPNLVPPYANLLRNVSWPSCKGMASLFRATPALTKAAIEAHHRVDDKSVKSTLSAIWNIVGSGGEECVRKVVEMEGCVMMLIELLVTDAQRTLVVEYSTGILKYASAELVRGEKLEHCSHLRHRLITRLLPLLRASSMTIVKNSLCAVSEIAAKDNLSVQTRMTPSAMESLERLQRSNDNDIRRPAKSILSRIGAADYGSGAMSRSAHVGNGRDMSCSVRCDRLLPRRSPYCSPAMGGGGGGGMANGIVPLSMDASSSSHRASSLPRHFNEEMRGGGGGMSSSMYGTAGGGGGQFMMGSPSPLYGNMDTIRAAQQQQQAQLQLQHTRQLQHLQQQQQQGPPSPFGGMAPLPIPRGFPVSASFVPPPPGSFPSTSFAPPPFATTAACAAAEGGQGGQQPFGANGPPTLQYEESEEREDNGEYYEDDEEEDELSTQVTRAGSMESLNEDGMSHDISGFHSNVETANNSCRLSPVSYSDLPDSPTQCAAIRDRENALQLNLPSFPIASSTMGGTSPFGMGPSSSSGTNGSSGGLSSSQTHSSHTTPHATSAEQTPTYSTLNAHYPPDYGRQI</sequence>
<feature type="compositionally biased region" description="Polar residues" evidence="3">
    <location>
        <begin position="753"/>
        <end position="763"/>
    </location>
</feature>
<comment type="similarity">
    <text evidence="1">Belongs to the adenomatous polyposis coli (APC) family.</text>
</comment>